<evidence type="ECO:0000313" key="3">
    <source>
        <dbReference type="Proteomes" id="UP000242457"/>
    </source>
</evidence>
<dbReference type="EMBL" id="KZ288295">
    <property type="protein sequence ID" value="PBC28964.1"/>
    <property type="molecule type" value="Genomic_DNA"/>
</dbReference>
<feature type="compositionally biased region" description="Low complexity" evidence="1">
    <location>
        <begin position="62"/>
        <end position="97"/>
    </location>
</feature>
<keyword evidence="3" id="KW-1185">Reference proteome</keyword>
<feature type="region of interest" description="Disordered" evidence="1">
    <location>
        <begin position="201"/>
        <end position="351"/>
    </location>
</feature>
<feature type="compositionally biased region" description="Polar residues" evidence="1">
    <location>
        <begin position="215"/>
        <end position="224"/>
    </location>
</feature>
<organism evidence="2 3">
    <name type="scientific">Apis cerana cerana</name>
    <name type="common">Oriental honeybee</name>
    <dbReference type="NCBI Taxonomy" id="94128"/>
    <lineage>
        <taxon>Eukaryota</taxon>
        <taxon>Metazoa</taxon>
        <taxon>Ecdysozoa</taxon>
        <taxon>Arthropoda</taxon>
        <taxon>Hexapoda</taxon>
        <taxon>Insecta</taxon>
        <taxon>Pterygota</taxon>
        <taxon>Neoptera</taxon>
        <taxon>Endopterygota</taxon>
        <taxon>Hymenoptera</taxon>
        <taxon>Apocrita</taxon>
        <taxon>Aculeata</taxon>
        <taxon>Apoidea</taxon>
        <taxon>Anthophila</taxon>
        <taxon>Apidae</taxon>
        <taxon>Apis</taxon>
    </lineage>
</organism>
<feature type="compositionally biased region" description="Basic and acidic residues" evidence="1">
    <location>
        <begin position="265"/>
        <end position="284"/>
    </location>
</feature>
<feature type="region of interest" description="Disordered" evidence="1">
    <location>
        <begin position="1"/>
        <end position="97"/>
    </location>
</feature>
<feature type="compositionally biased region" description="Low complexity" evidence="1">
    <location>
        <begin position="294"/>
        <end position="306"/>
    </location>
</feature>
<name>A0A2A3EBW2_APICC</name>
<evidence type="ECO:0000256" key="1">
    <source>
        <dbReference type="SAM" id="MobiDB-lite"/>
    </source>
</evidence>
<reference evidence="2 3" key="1">
    <citation type="submission" date="2014-07" db="EMBL/GenBank/DDBJ databases">
        <title>Genomic and transcriptomic analysis on Apis cerana provide comprehensive insights into honey bee biology.</title>
        <authorList>
            <person name="Diao Q."/>
            <person name="Sun L."/>
            <person name="Zheng H."/>
            <person name="Zheng H."/>
            <person name="Xu S."/>
            <person name="Wang S."/>
            <person name="Zeng Z."/>
            <person name="Hu F."/>
            <person name="Su S."/>
            <person name="Wu J."/>
        </authorList>
    </citation>
    <scope>NUCLEOTIDE SEQUENCE [LARGE SCALE GENOMIC DNA]</scope>
    <source>
        <tissue evidence="2">Pupae without intestine</tissue>
    </source>
</reference>
<dbReference type="OrthoDB" id="7696497at2759"/>
<gene>
    <name evidence="2" type="ORF">APICC_03491</name>
</gene>
<feature type="compositionally biased region" description="Basic and acidic residues" evidence="1">
    <location>
        <begin position="8"/>
        <end position="20"/>
    </location>
</feature>
<accession>A0A2A3EBW2</accession>
<protein>
    <submittedName>
        <fullName evidence="2">Uncharacterized protein</fullName>
    </submittedName>
</protein>
<proteinExistence type="predicted"/>
<evidence type="ECO:0000313" key="2">
    <source>
        <dbReference type="EMBL" id="PBC28964.1"/>
    </source>
</evidence>
<dbReference type="AlphaFoldDB" id="A0A2A3EBW2"/>
<sequence length="456" mass="50621">MAPRKAAKHSDTEVVDRAAEAGDVSPPKRRKAVAKSVNKNDEERQIRLPRAAKSTKIEQIETTDTSSTTTKNTKTKTKTSSIAKNASASAKTNSKVKSMVKKSKEIEEKLNASSVNIDIAKNTEETEIKKTRTKATIKKAGIDVDEECTILARGRSKGKAKKEAVNENIENLEAPTIKKKSANIEVVSKDSNPKTKIIKKQTNIDTEIKGKGASKGTNRSKTAINNETENNDKTEESIISIKTNKKSIDDKSTKITVARKKRGRKNEINAENISKDDGESKAIEESSSELMQTSDNENQEIQNNQSEETESIQTTKKGRNVKKKETLPKKITKMRGKTINRNIDAGSNEDDTDVTKAIKEIQKKTNKEFISSIATTKRGRGKISENNSSEILISNNNVQKSSEEDIDKKLDSEKEETNKMYIKMSGIPKKTDETLVIKNQINENNIISTSVHEEEI</sequence>
<dbReference type="Proteomes" id="UP000242457">
    <property type="component" value="Unassembled WGS sequence"/>
</dbReference>